<feature type="compositionally biased region" description="Basic and acidic residues" evidence="9">
    <location>
        <begin position="16"/>
        <end position="26"/>
    </location>
</feature>
<dbReference type="Proteomes" id="UP000007879">
    <property type="component" value="Unassembled WGS sequence"/>
</dbReference>
<evidence type="ECO:0000256" key="5">
    <source>
        <dbReference type="ARBA" id="ARBA00022989"/>
    </source>
</evidence>
<evidence type="ECO:0000256" key="6">
    <source>
        <dbReference type="ARBA" id="ARBA00023136"/>
    </source>
</evidence>
<proteinExistence type="inferred from homology"/>
<dbReference type="RefSeq" id="XP_019861055.1">
    <property type="nucleotide sequence ID" value="XM_020005496.1"/>
</dbReference>
<dbReference type="PANTHER" id="PTHR12308">
    <property type="entry name" value="ANOCTAMIN"/>
    <property type="match status" value="1"/>
</dbReference>
<dbReference type="AlphaFoldDB" id="A0AAN0JV77"/>
<feature type="transmembrane region" description="Helical" evidence="8">
    <location>
        <begin position="953"/>
        <end position="974"/>
    </location>
</feature>
<evidence type="ECO:0000313" key="13">
    <source>
        <dbReference type="Proteomes" id="UP000007879"/>
    </source>
</evidence>
<reference evidence="13" key="1">
    <citation type="journal article" date="2010" name="Nature">
        <title>The Amphimedon queenslandica genome and the evolution of animal complexity.</title>
        <authorList>
            <person name="Srivastava M."/>
            <person name="Simakov O."/>
            <person name="Chapman J."/>
            <person name="Fahey B."/>
            <person name="Gauthier M.E."/>
            <person name="Mitros T."/>
            <person name="Richards G.S."/>
            <person name="Conaco C."/>
            <person name="Dacre M."/>
            <person name="Hellsten U."/>
            <person name="Larroux C."/>
            <person name="Putnam N.H."/>
            <person name="Stanke M."/>
            <person name="Adamska M."/>
            <person name="Darling A."/>
            <person name="Degnan S.M."/>
            <person name="Oakley T.H."/>
            <person name="Plachetzki D.C."/>
            <person name="Zhai Y."/>
            <person name="Adamski M."/>
            <person name="Calcino A."/>
            <person name="Cummins S.F."/>
            <person name="Goodstein D.M."/>
            <person name="Harris C."/>
            <person name="Jackson D.J."/>
            <person name="Leys S.P."/>
            <person name="Shu S."/>
            <person name="Woodcroft B.J."/>
            <person name="Vervoort M."/>
            <person name="Kosik K.S."/>
            <person name="Manning G."/>
            <person name="Degnan B.M."/>
            <person name="Rokhsar D.S."/>
        </authorList>
    </citation>
    <scope>NUCLEOTIDE SEQUENCE [LARGE SCALE GENOMIC DNA]</scope>
</reference>
<feature type="domain" description="Anoctamin dimerisation" evidence="11">
    <location>
        <begin position="65"/>
        <end position="301"/>
    </location>
</feature>
<evidence type="ECO:0000256" key="2">
    <source>
        <dbReference type="ARBA" id="ARBA00009671"/>
    </source>
</evidence>
<dbReference type="Pfam" id="PF16178">
    <property type="entry name" value="Anoct_dimer"/>
    <property type="match status" value="1"/>
</dbReference>
<evidence type="ECO:0000256" key="8">
    <source>
        <dbReference type="RuleBase" id="RU280814"/>
    </source>
</evidence>
<comment type="subcellular location">
    <subcellularLocation>
        <location evidence="1">Cell membrane</location>
        <topology evidence="1">Multi-pass membrane protein</topology>
    </subcellularLocation>
    <subcellularLocation>
        <location evidence="8">Membrane</location>
        <topology evidence="8">Multi-pass membrane protein</topology>
    </subcellularLocation>
</comment>
<name>A0AAN0JV77_AMPQE</name>
<dbReference type="GO" id="GO:0005254">
    <property type="term" value="F:chloride channel activity"/>
    <property type="evidence" value="ECO:0007669"/>
    <property type="project" value="TreeGrafter"/>
</dbReference>
<protein>
    <recommendedName>
        <fullName evidence="8">Anoctamin</fullName>
    </recommendedName>
</protein>
<comment type="caution">
    <text evidence="8">Lacks conserved residue(s) required for the propagation of feature annotation.</text>
</comment>
<dbReference type="InterPro" id="IPR007632">
    <property type="entry name" value="Anoctamin"/>
</dbReference>
<feature type="transmembrane region" description="Helical" evidence="8">
    <location>
        <begin position="581"/>
        <end position="599"/>
    </location>
</feature>
<feature type="transmembrane region" description="Helical" evidence="8">
    <location>
        <begin position="484"/>
        <end position="508"/>
    </location>
</feature>
<feature type="domain" description="Anoctamin transmembrane" evidence="10">
    <location>
        <begin position="304"/>
        <end position="988"/>
    </location>
</feature>
<dbReference type="GeneID" id="100640950"/>
<comment type="similarity">
    <text evidence="2 8">Belongs to the anoctamin family.</text>
</comment>
<feature type="transmembrane region" description="Helical" evidence="8">
    <location>
        <begin position="315"/>
        <end position="344"/>
    </location>
</feature>
<feature type="compositionally biased region" description="Basic and acidic residues" evidence="9">
    <location>
        <begin position="999"/>
        <end position="1012"/>
    </location>
</feature>
<dbReference type="GO" id="GO:0005886">
    <property type="term" value="C:plasma membrane"/>
    <property type="evidence" value="ECO:0007669"/>
    <property type="project" value="UniProtKB-SubCell"/>
</dbReference>
<dbReference type="PANTHER" id="PTHR12308:SF84">
    <property type="entry name" value="ANOCTAMIN"/>
    <property type="match status" value="1"/>
</dbReference>
<reference evidence="12" key="2">
    <citation type="submission" date="2024-06" db="UniProtKB">
        <authorList>
            <consortium name="EnsemblMetazoa"/>
        </authorList>
    </citation>
    <scope>IDENTIFICATION</scope>
</reference>
<evidence type="ECO:0000256" key="1">
    <source>
        <dbReference type="ARBA" id="ARBA00004651"/>
    </source>
</evidence>
<dbReference type="InterPro" id="IPR049452">
    <property type="entry name" value="Anoctamin_TM"/>
</dbReference>
<accession>A0AAN0JV77</accession>
<feature type="transmembrane region" description="Helical" evidence="8">
    <location>
        <begin position="390"/>
        <end position="412"/>
    </location>
</feature>
<evidence type="ECO:0000256" key="3">
    <source>
        <dbReference type="ARBA" id="ARBA00022475"/>
    </source>
</evidence>
<feature type="region of interest" description="Disordered" evidence="9">
    <location>
        <begin position="998"/>
        <end position="1021"/>
    </location>
</feature>
<keyword evidence="13" id="KW-1185">Reference proteome</keyword>
<sequence>MAEPVGESGIGEEAPDYDKLQPKARSEFSVSYSSGDERTLLLEGKEDKKHYYSANRDTEDQDTVYFKDGVRKIDICLTYKDLIDAKKGKGDEEARKKSSAKRADKRKAYFEALERKGLQFEYQDPKYYDGETWFVKVHATFPALEKGAEDLLIRMPIQEVDLPRREKSWYRDIFSTLHIRDPFEFFDPKVPKPFQHADFFTAPYVAKKRANFHGSDDEANFFSSAQRSFIVWNILENTQYGPNEDQVGVSRLVQNSTFTSAFFLHDGDFTKKNPEDEIDNERQLLHYEWSHPKNFYKYQPLENIRHYFGEKIGLYFAWVGFYTSWLGFASIVGIIVMIAGLFTLSLNYNELARDICNDTLRAEFYMCPLCDETCDFWYYRSACGFARVSLLFDYGGTVFFAAFMACYAVLFLEFWKRTEKQLQYQWDTLGFEEAEQRERPEFVQAIKKKIKNYPEEKKKQYKIKNPVLERYEYIQPAFDIAPKLVLGFVILITMVIAVLGVVFAVLIYRLAVSTSIYRLVQNLPGGPSVADLTVSITGSLIQLVFIVIMNQVYERLATWLTSWELHRTTTEYEDSFTFKMYLFQFINFYTSIFYIAFIKGKFTGYPGGYDRIGSLRLDECSAYGCLLELTIQLAIIFLGKQVLNDISELGVPYAKTILKKVMRYRKEKGKDTEEDDSFVRWEKDFELIPLSIHGLFFEYLELVIQYGFVTIFVAAFPLAPFFAWVNNVIEIRLDAHKFIQVFRRPLAERAQDIGLWFHLLRFVTNLSVVTNALLIAFTSQFIDRELFDRVYKNEPEFNSGRGGFVRWATSSFSLTALLQSATPNGDTNFPVYTAQSLLAFDGDGNEVTVNGQDQLYLPFIDFDCVARESDGRFNATSVDLDTYRTFYENRIFRNLTLNIASDRTNENSEDFTSNIRADYGICFNTSATCRFRGQVDPDGEFPLEYWRLITVKLSFVIVFEHFIFILGILLDWLVPDIPKSVEDEIRREKLLASKLAQQAKEEDARGDRDRTYTEASLSAAP</sequence>
<evidence type="ECO:0000259" key="10">
    <source>
        <dbReference type="Pfam" id="PF04547"/>
    </source>
</evidence>
<keyword evidence="5 8" id="KW-1133">Transmembrane helix</keyword>
<dbReference type="InterPro" id="IPR032394">
    <property type="entry name" value="Anoct_dimer"/>
</dbReference>
<feature type="region of interest" description="Disordered" evidence="9">
    <location>
        <begin position="1"/>
        <end position="34"/>
    </location>
</feature>
<keyword evidence="6 8" id="KW-0472">Membrane</keyword>
<evidence type="ECO:0000259" key="11">
    <source>
        <dbReference type="Pfam" id="PF16178"/>
    </source>
</evidence>
<dbReference type="EnsemblMetazoa" id="XM_020005496.1">
    <property type="protein sequence ID" value="XP_019861055.1"/>
    <property type="gene ID" value="LOC100640950"/>
</dbReference>
<keyword evidence="4 8" id="KW-0812">Transmembrane</keyword>
<evidence type="ECO:0000256" key="9">
    <source>
        <dbReference type="SAM" id="MobiDB-lite"/>
    </source>
</evidence>
<evidence type="ECO:0000256" key="7">
    <source>
        <dbReference type="ARBA" id="ARBA00023180"/>
    </source>
</evidence>
<keyword evidence="7" id="KW-0325">Glycoprotein</keyword>
<dbReference type="Pfam" id="PF04547">
    <property type="entry name" value="Anoctamin"/>
    <property type="match status" value="1"/>
</dbReference>
<dbReference type="GO" id="GO:0046983">
    <property type="term" value="F:protein dimerization activity"/>
    <property type="evidence" value="ECO:0007669"/>
    <property type="project" value="InterPro"/>
</dbReference>
<evidence type="ECO:0000313" key="12">
    <source>
        <dbReference type="EnsemblMetazoa" id="XP_019861055.1"/>
    </source>
</evidence>
<keyword evidence="3" id="KW-1003">Cell membrane</keyword>
<feature type="transmembrane region" description="Helical" evidence="8">
    <location>
        <begin position="703"/>
        <end position="725"/>
    </location>
</feature>
<organism evidence="12 13">
    <name type="scientific">Amphimedon queenslandica</name>
    <name type="common">Sponge</name>
    <dbReference type="NCBI Taxonomy" id="400682"/>
    <lineage>
        <taxon>Eukaryota</taxon>
        <taxon>Metazoa</taxon>
        <taxon>Porifera</taxon>
        <taxon>Demospongiae</taxon>
        <taxon>Heteroscleromorpha</taxon>
        <taxon>Haplosclerida</taxon>
        <taxon>Niphatidae</taxon>
        <taxon>Amphimedon</taxon>
    </lineage>
</organism>
<evidence type="ECO:0000256" key="4">
    <source>
        <dbReference type="ARBA" id="ARBA00022692"/>
    </source>
</evidence>